<accession>A0A1C7ECU4</accession>
<dbReference type="AlphaFoldDB" id="A0A1C7ECU4"/>
<sequence>MTRQAFRLGTAFPERAPFGVYGALRTDDDRFITIVIVFPWLPRFLFAHRAFLLEKREHILSLL</sequence>
<dbReference type="EMBL" id="CP016539">
    <property type="protein sequence ID" value="ANU21515.1"/>
    <property type="molecule type" value="Genomic_DNA"/>
</dbReference>
<evidence type="ECO:0000313" key="3">
    <source>
        <dbReference type="Proteomes" id="UP000092650"/>
    </source>
</evidence>
<keyword evidence="1" id="KW-0472">Membrane</keyword>
<feature type="transmembrane region" description="Helical" evidence="1">
    <location>
        <begin position="31"/>
        <end position="52"/>
    </location>
</feature>
<dbReference type="Proteomes" id="UP000092650">
    <property type="component" value="Chromosome"/>
</dbReference>
<name>A0A1C7ECU4_9BACL</name>
<evidence type="ECO:0000313" key="2">
    <source>
        <dbReference type="EMBL" id="ANU21515.1"/>
    </source>
</evidence>
<keyword evidence="1" id="KW-0812">Transmembrane</keyword>
<evidence type="ECO:0000256" key="1">
    <source>
        <dbReference type="SAM" id="Phobius"/>
    </source>
</evidence>
<keyword evidence="3" id="KW-1185">Reference proteome</keyword>
<protein>
    <submittedName>
        <fullName evidence="2">Uncharacterized protein</fullName>
    </submittedName>
</protein>
<keyword evidence="1" id="KW-1133">Transmembrane helix</keyword>
<proteinExistence type="predicted"/>
<organism evidence="2 3">
    <name type="scientific">Planococcus plakortidis</name>
    <dbReference type="NCBI Taxonomy" id="1038856"/>
    <lineage>
        <taxon>Bacteria</taxon>
        <taxon>Bacillati</taxon>
        <taxon>Bacillota</taxon>
        <taxon>Bacilli</taxon>
        <taxon>Bacillales</taxon>
        <taxon>Caryophanaceae</taxon>
        <taxon>Planococcus</taxon>
    </lineage>
</organism>
<dbReference type="KEGG" id="ppla:BBI15_15675"/>
<reference evidence="2" key="1">
    <citation type="submission" date="2016-10" db="EMBL/GenBank/DDBJ databases">
        <authorList>
            <person name="See-Too W.S."/>
        </authorList>
    </citation>
    <scope>NUCLEOTIDE SEQUENCE [LARGE SCALE GENOMIC DNA]</scope>
    <source>
        <strain evidence="2">DSM 23997</strain>
    </source>
</reference>
<gene>
    <name evidence="2" type="ORF">BBI15_15675</name>
</gene>